<dbReference type="InterPro" id="IPR036388">
    <property type="entry name" value="WH-like_DNA-bd_sf"/>
</dbReference>
<evidence type="ECO:0000256" key="3">
    <source>
        <dbReference type="ARBA" id="ARBA00023082"/>
    </source>
</evidence>
<keyword evidence="3" id="KW-0731">Sigma factor</keyword>
<protein>
    <submittedName>
        <fullName evidence="6">RNA polymerase sigma factor</fullName>
    </submittedName>
</protein>
<accession>A0A518CV91</accession>
<dbReference type="InterPro" id="IPR014284">
    <property type="entry name" value="RNA_pol_sigma-70_dom"/>
</dbReference>
<dbReference type="SUPFAM" id="SSF88659">
    <property type="entry name" value="Sigma3 and sigma4 domains of RNA polymerase sigma factors"/>
    <property type="match status" value="1"/>
</dbReference>
<gene>
    <name evidence="6" type="ORF">Pla163_02200</name>
</gene>
<name>A0A518CV91_9BACT</name>
<dbReference type="Gene3D" id="1.10.10.10">
    <property type="entry name" value="Winged helix-like DNA-binding domain superfamily/Winged helix DNA-binding domain"/>
    <property type="match status" value="1"/>
</dbReference>
<dbReference type="Gene3D" id="1.10.1740.10">
    <property type="match status" value="1"/>
</dbReference>
<evidence type="ECO:0000256" key="4">
    <source>
        <dbReference type="ARBA" id="ARBA00023163"/>
    </source>
</evidence>
<evidence type="ECO:0000313" key="7">
    <source>
        <dbReference type="Proteomes" id="UP000319342"/>
    </source>
</evidence>
<dbReference type="InterPro" id="IPR039425">
    <property type="entry name" value="RNA_pol_sigma-70-like"/>
</dbReference>
<reference evidence="6 7" key="1">
    <citation type="submission" date="2019-02" db="EMBL/GenBank/DDBJ databases">
        <title>Deep-cultivation of Planctomycetes and their phenomic and genomic characterization uncovers novel biology.</title>
        <authorList>
            <person name="Wiegand S."/>
            <person name="Jogler M."/>
            <person name="Boedeker C."/>
            <person name="Pinto D."/>
            <person name="Vollmers J."/>
            <person name="Rivas-Marin E."/>
            <person name="Kohn T."/>
            <person name="Peeters S.H."/>
            <person name="Heuer A."/>
            <person name="Rast P."/>
            <person name="Oberbeckmann S."/>
            <person name="Bunk B."/>
            <person name="Jeske O."/>
            <person name="Meyerdierks A."/>
            <person name="Storesund J.E."/>
            <person name="Kallscheuer N."/>
            <person name="Luecker S."/>
            <person name="Lage O.M."/>
            <person name="Pohl T."/>
            <person name="Merkel B.J."/>
            <person name="Hornburger P."/>
            <person name="Mueller R.-W."/>
            <person name="Bruemmer F."/>
            <person name="Labrenz M."/>
            <person name="Spormann A.M."/>
            <person name="Op den Camp H."/>
            <person name="Overmann J."/>
            <person name="Amann R."/>
            <person name="Jetten M.S.M."/>
            <person name="Mascher T."/>
            <person name="Medema M.H."/>
            <person name="Devos D.P."/>
            <person name="Kaster A.-K."/>
            <person name="Ovreas L."/>
            <person name="Rohde M."/>
            <person name="Galperin M.Y."/>
            <person name="Jogler C."/>
        </authorList>
    </citation>
    <scope>NUCLEOTIDE SEQUENCE [LARGE SCALE GENOMIC DNA]</scope>
    <source>
        <strain evidence="6 7">Pla163</strain>
    </source>
</reference>
<keyword evidence="2" id="KW-0805">Transcription regulation</keyword>
<dbReference type="NCBIfam" id="TIGR02937">
    <property type="entry name" value="sigma70-ECF"/>
    <property type="match status" value="1"/>
</dbReference>
<keyword evidence="4" id="KW-0804">Transcription</keyword>
<dbReference type="AlphaFoldDB" id="A0A518CV91"/>
<dbReference type="GO" id="GO:0006352">
    <property type="term" value="P:DNA-templated transcription initiation"/>
    <property type="evidence" value="ECO:0007669"/>
    <property type="project" value="InterPro"/>
</dbReference>
<proteinExistence type="inferred from homology"/>
<dbReference type="GO" id="GO:0003677">
    <property type="term" value="F:DNA binding"/>
    <property type="evidence" value="ECO:0007669"/>
    <property type="project" value="InterPro"/>
</dbReference>
<dbReference type="GO" id="GO:0016987">
    <property type="term" value="F:sigma factor activity"/>
    <property type="evidence" value="ECO:0007669"/>
    <property type="project" value="UniProtKB-KW"/>
</dbReference>
<evidence type="ECO:0000256" key="2">
    <source>
        <dbReference type="ARBA" id="ARBA00023015"/>
    </source>
</evidence>
<comment type="similarity">
    <text evidence="1">Belongs to the sigma-70 factor family. ECF subfamily.</text>
</comment>
<dbReference type="InterPro" id="IPR013324">
    <property type="entry name" value="RNA_pol_sigma_r3/r4-like"/>
</dbReference>
<dbReference type="EMBL" id="CP036290">
    <property type="protein sequence ID" value="QDU83124.1"/>
    <property type="molecule type" value="Genomic_DNA"/>
</dbReference>
<sequence>MWYPCTRAQSDRRRTCRTIQNISSHLAAVTGTPLDSEEIQRAAGGDDAALGRLLRAVEPELRASVTVQPLWRRELDVDDVLQVAYLEAFMRIGALRERTPTAFRAWMRRLVDSNLVDAIRGLERDKRPDARRRVTHVGKDGSARTLMGQLIGPGTSASAALSNREQVERLLAAVGRLPASYRLVVEQVDLAERRVAEVAAEMGRSPGAVHLLLSRAHDRLRELLE</sequence>
<evidence type="ECO:0000259" key="5">
    <source>
        <dbReference type="Pfam" id="PF08281"/>
    </source>
</evidence>
<dbReference type="InterPro" id="IPR013325">
    <property type="entry name" value="RNA_pol_sigma_r2"/>
</dbReference>
<dbReference type="SUPFAM" id="SSF88946">
    <property type="entry name" value="Sigma2 domain of RNA polymerase sigma factors"/>
    <property type="match status" value="1"/>
</dbReference>
<keyword evidence="7" id="KW-1185">Reference proteome</keyword>
<dbReference type="PANTHER" id="PTHR43133">
    <property type="entry name" value="RNA POLYMERASE ECF-TYPE SIGMA FACTO"/>
    <property type="match status" value="1"/>
</dbReference>
<dbReference type="PANTHER" id="PTHR43133:SF51">
    <property type="entry name" value="RNA POLYMERASE SIGMA FACTOR"/>
    <property type="match status" value="1"/>
</dbReference>
<dbReference type="InterPro" id="IPR013249">
    <property type="entry name" value="RNA_pol_sigma70_r4_t2"/>
</dbReference>
<organism evidence="6 7">
    <name type="scientific">Rohdeia mirabilis</name>
    <dbReference type="NCBI Taxonomy" id="2528008"/>
    <lineage>
        <taxon>Bacteria</taxon>
        <taxon>Pseudomonadati</taxon>
        <taxon>Planctomycetota</taxon>
        <taxon>Planctomycetia</taxon>
        <taxon>Planctomycetia incertae sedis</taxon>
        <taxon>Rohdeia</taxon>
    </lineage>
</organism>
<dbReference type="Pfam" id="PF08281">
    <property type="entry name" value="Sigma70_r4_2"/>
    <property type="match status" value="1"/>
</dbReference>
<evidence type="ECO:0000313" key="6">
    <source>
        <dbReference type="EMBL" id="QDU83124.1"/>
    </source>
</evidence>
<feature type="domain" description="RNA polymerase sigma factor 70 region 4 type 2" evidence="5">
    <location>
        <begin position="168"/>
        <end position="216"/>
    </location>
</feature>
<evidence type="ECO:0000256" key="1">
    <source>
        <dbReference type="ARBA" id="ARBA00010641"/>
    </source>
</evidence>
<dbReference type="Proteomes" id="UP000319342">
    <property type="component" value="Chromosome"/>
</dbReference>